<proteinExistence type="predicted"/>
<dbReference type="AlphaFoldDB" id="A0AA40TTE0"/>
<organism evidence="1 2">
    <name type="scientific">Pseudomonas tremae</name>
    <dbReference type="NCBI Taxonomy" id="200454"/>
    <lineage>
        <taxon>Bacteria</taxon>
        <taxon>Pseudomonadati</taxon>
        <taxon>Pseudomonadota</taxon>
        <taxon>Gammaproteobacteria</taxon>
        <taxon>Pseudomonadales</taxon>
        <taxon>Pseudomonadaceae</taxon>
        <taxon>Pseudomonas</taxon>
    </lineage>
</organism>
<name>A0AA40TTE0_9PSED</name>
<dbReference type="Proteomes" id="UP000050523">
    <property type="component" value="Unassembled WGS sequence"/>
</dbReference>
<reference evidence="1 2" key="1">
    <citation type="submission" date="2015-09" db="EMBL/GenBank/DDBJ databases">
        <title>Genome announcement of multiple Pseudomonas syringae strains.</title>
        <authorList>
            <person name="Thakur S."/>
            <person name="Wang P.W."/>
            <person name="Gong Y."/>
            <person name="Weir B.S."/>
            <person name="Guttman D.S."/>
        </authorList>
    </citation>
    <scope>NUCLEOTIDE SEQUENCE [LARGE SCALE GENOMIC DNA]</scope>
    <source>
        <strain evidence="1 2">ICMP9151</strain>
    </source>
</reference>
<evidence type="ECO:0000313" key="2">
    <source>
        <dbReference type="Proteomes" id="UP000050523"/>
    </source>
</evidence>
<evidence type="ECO:0000313" key="1">
    <source>
        <dbReference type="EMBL" id="KPY94282.1"/>
    </source>
</evidence>
<sequence length="88" mass="9812">MGGLPTLNVLRTPAKSYSSSCEINFKKLSKRFFLSSLLLYYEYRPPKPATQVASSKTHLERHFYPASREESGGLFVAQYCLGSASPGF</sequence>
<accession>A0AA40TTE0</accession>
<protein>
    <submittedName>
        <fullName evidence="1">Polysaccharide deacetylase family protein</fullName>
    </submittedName>
</protein>
<dbReference type="EMBL" id="LJRO01000384">
    <property type="protein sequence ID" value="KPY94282.1"/>
    <property type="molecule type" value="Genomic_DNA"/>
</dbReference>
<gene>
    <name evidence="1" type="ORF">ALO43_100690</name>
</gene>
<comment type="caution">
    <text evidence="1">The sequence shown here is derived from an EMBL/GenBank/DDBJ whole genome shotgun (WGS) entry which is preliminary data.</text>
</comment>